<feature type="region of interest" description="Disordered" evidence="1">
    <location>
        <begin position="463"/>
        <end position="484"/>
    </location>
</feature>
<name>A0A3R7M9E6_PENVA</name>
<feature type="compositionally biased region" description="Polar residues" evidence="1">
    <location>
        <begin position="732"/>
        <end position="742"/>
    </location>
</feature>
<feature type="compositionally biased region" description="Low complexity" evidence="1">
    <location>
        <begin position="582"/>
        <end position="594"/>
    </location>
</feature>
<reference evidence="2 3" key="1">
    <citation type="submission" date="2018-04" db="EMBL/GenBank/DDBJ databases">
        <authorList>
            <person name="Zhang X."/>
            <person name="Yuan J."/>
            <person name="Li F."/>
            <person name="Xiang J."/>
        </authorList>
    </citation>
    <scope>NUCLEOTIDE SEQUENCE [LARGE SCALE GENOMIC DNA]</scope>
    <source>
        <tissue evidence="2">Muscle</tissue>
    </source>
</reference>
<feature type="compositionally biased region" description="Polar residues" evidence="1">
    <location>
        <begin position="370"/>
        <end position="379"/>
    </location>
</feature>
<feature type="compositionally biased region" description="Polar residues" evidence="1">
    <location>
        <begin position="547"/>
        <end position="574"/>
    </location>
</feature>
<feature type="region of interest" description="Disordered" evidence="1">
    <location>
        <begin position="902"/>
        <end position="973"/>
    </location>
</feature>
<evidence type="ECO:0000256" key="1">
    <source>
        <dbReference type="SAM" id="MobiDB-lite"/>
    </source>
</evidence>
<feature type="compositionally biased region" description="Polar residues" evidence="1">
    <location>
        <begin position="25"/>
        <end position="43"/>
    </location>
</feature>
<feature type="region of interest" description="Disordered" evidence="1">
    <location>
        <begin position="537"/>
        <end position="598"/>
    </location>
</feature>
<feature type="region of interest" description="Disordered" evidence="1">
    <location>
        <begin position="297"/>
        <end position="379"/>
    </location>
</feature>
<gene>
    <name evidence="2" type="ORF">C7M84_005764</name>
</gene>
<sequence>MSQFDKHVTIHHQPSYPSPGHPTVSKKSPFTTKLQSPHRFPTQQSPFTYHTLSNLFQSSQPLSKQLQHSPPTSFRSFPKPVKTVTTFTTTCQSHTSQFPNPCRKRVTVHTKPPVISSRSFTQAWITVTQPAKPVNLTHVIPQPCQNMSPMSNPPTILSSSPFPTCSNSHQSLERERHLSPVDFPTCPKRSPATTQPWSNLPSQSLPTKQSTFTPTLSILLHSHYPTVKTVTISPPSLSNLCESPFTTNLSISSQSFPTCQTVTQSPQPVNLFPVIPNLSNSHHSTVNQSHPTFNLFPVIPNLPNSHQSPPTCQSLPSHSQPVKQSPFTNQPVNHSQPVKQSPFTTTVISSQSSNLSNSHHSPQPVKSFPPKQSSPPTCQSFPVIPNRQTVTISPPKPVNLFPVIPNLSNSHHSPPTCQSLHSFPTCQTSPFTPTFNLLPNAAWDRGHPLPPLTAEVAFQPLRGRKSPSQPAKQSHSPPNLSISSQSFPTCQTVTQFTHSHLSNVHHSPPTCHLFPVIPNLSNVIPFHHQLSISSSIPNLSNSHHSPNQPVNLSSHSHLSQSPVTNLSISPSHSQPVKRHHSPPNLSISSSHSQPVKQSPFTHHLSILFQSSQPAKQSTIHHQPVNLSPVIPNLPNSYHSPPTCQSLPSHSQPVKQSPFTTNTVNSLPSHSTKQSHSPPTCQSLPVIPNLSKQSPFTTNPVNLFQSSPANSHIHHQPVNLPNSNLSNSHHSRQSVIPNLPNSHHSPPTVNLFPVIPKPVKVTIHHKTCHSSQSFPTCQTTITMSISSSHPNLPTVTIHHQPVNLSSQSFPTCQTVHHSPQTCQSLPQSIPNCQTVTIHHTTCQSFPVIPNLPNPVTIHHQPVNLFQSFPTVKRSQFSTNPVITSSHSQPATVTITTCQSLRQSNLSNSHHSHQPVNLSNSQPVKTVTHSPPTCQSLPSHSQPAKQHHSPPTCQSLPSHSQPAKHHIHTKPPVISPVIPTVKQSPFTPTCQSLPIIPNLQTVTIHHQPSPFTTNLSKSLPSHSQHCQQSPFTTTCQSLPVIPTCQTVQSLHPPVNLFPVIPNLSNSVTIHHPTLSISSQSFPTCKQSHSPRHSPDLSIFCQSLPVIPNTAKQSPFTTNAVNLFQSFPTCQTVTIHPTCHLFPVIPNCQTVHHSHQPVNLFPSPSSLFRHSQPVKQSPFHTNCQSLPSHSNHVKQVTIHHQPVNLFQSFPIANSSPFHAPTCQSLPSHSNLSNGPPFTTNLSISSRHSNLPNVTIHHQPVISSHHSQPAHVNHSTFHIQPVNLFPVIPTCHNSHQFTTPVISSQVISNLSSLTIHTNLSISPSLPNLSKQSPFTTTLSFFQFIPTCQTSPFTNQPVNLFHRPQSVVHRQLFNSHEHKL</sequence>
<evidence type="ECO:0000313" key="2">
    <source>
        <dbReference type="EMBL" id="ROT75658.1"/>
    </source>
</evidence>
<dbReference type="Proteomes" id="UP000283509">
    <property type="component" value="Unassembled WGS sequence"/>
</dbReference>
<feature type="region of interest" description="Disordered" evidence="1">
    <location>
        <begin position="1"/>
        <end position="43"/>
    </location>
</feature>
<keyword evidence="3" id="KW-1185">Reference proteome</keyword>
<feature type="compositionally biased region" description="Low complexity" evidence="1">
    <location>
        <begin position="718"/>
        <end position="727"/>
    </location>
</feature>
<feature type="compositionally biased region" description="Polar residues" evidence="1">
    <location>
        <begin position="633"/>
        <end position="682"/>
    </location>
</feature>
<protein>
    <submittedName>
        <fullName evidence="2">Uncharacterized protein</fullName>
    </submittedName>
</protein>
<feature type="compositionally biased region" description="Polar residues" evidence="1">
    <location>
        <begin position="913"/>
        <end position="959"/>
    </location>
</feature>
<organism evidence="2 3">
    <name type="scientific">Penaeus vannamei</name>
    <name type="common">Whiteleg shrimp</name>
    <name type="synonym">Litopenaeus vannamei</name>
    <dbReference type="NCBI Taxonomy" id="6689"/>
    <lineage>
        <taxon>Eukaryota</taxon>
        <taxon>Metazoa</taxon>
        <taxon>Ecdysozoa</taxon>
        <taxon>Arthropoda</taxon>
        <taxon>Crustacea</taxon>
        <taxon>Multicrustacea</taxon>
        <taxon>Malacostraca</taxon>
        <taxon>Eumalacostraca</taxon>
        <taxon>Eucarida</taxon>
        <taxon>Decapoda</taxon>
        <taxon>Dendrobranchiata</taxon>
        <taxon>Penaeoidea</taxon>
        <taxon>Penaeidae</taxon>
        <taxon>Penaeus</taxon>
    </lineage>
</organism>
<feature type="compositionally biased region" description="Polar residues" evidence="1">
    <location>
        <begin position="611"/>
        <end position="620"/>
    </location>
</feature>
<feature type="compositionally biased region" description="Polar residues" evidence="1">
    <location>
        <begin position="466"/>
        <end position="484"/>
    </location>
</feature>
<accession>A0A3R7M9E6</accession>
<feature type="region of interest" description="Disordered" evidence="1">
    <location>
        <begin position="704"/>
        <end position="742"/>
    </location>
</feature>
<proteinExistence type="predicted"/>
<evidence type="ECO:0000313" key="3">
    <source>
        <dbReference type="Proteomes" id="UP000283509"/>
    </source>
</evidence>
<reference evidence="2 3" key="2">
    <citation type="submission" date="2019-01" db="EMBL/GenBank/DDBJ databases">
        <title>The decoding of complex shrimp genome reveals the adaptation for benthos swimmer, frequently molting mechanism and breeding impact on genome.</title>
        <authorList>
            <person name="Sun Y."/>
            <person name="Gao Y."/>
            <person name="Yu Y."/>
        </authorList>
    </citation>
    <scope>NUCLEOTIDE SEQUENCE [LARGE SCALE GENOMIC DNA]</scope>
    <source>
        <tissue evidence="2">Muscle</tissue>
    </source>
</reference>
<feature type="compositionally biased region" description="Polar residues" evidence="1">
    <location>
        <begin position="302"/>
        <end position="348"/>
    </location>
</feature>
<feature type="compositionally biased region" description="Low complexity" evidence="1">
    <location>
        <begin position="537"/>
        <end position="546"/>
    </location>
</feature>
<comment type="caution">
    <text evidence="2">The sequence shown here is derived from an EMBL/GenBank/DDBJ whole genome shotgun (WGS) entry which is preliminary data.</text>
</comment>
<dbReference type="EMBL" id="QCYY01001747">
    <property type="protein sequence ID" value="ROT75658.1"/>
    <property type="molecule type" value="Genomic_DNA"/>
</dbReference>
<feature type="region of interest" description="Disordered" evidence="1">
    <location>
        <begin position="611"/>
        <end position="682"/>
    </location>
</feature>
<feature type="compositionally biased region" description="Low complexity" evidence="1">
    <location>
        <begin position="349"/>
        <end position="364"/>
    </location>
</feature>